<dbReference type="PANTHER" id="PTHR10465:SF0">
    <property type="entry name" value="SARCALUMENIN"/>
    <property type="match status" value="1"/>
</dbReference>
<reference evidence="7 8" key="1">
    <citation type="submission" date="2016-10" db="EMBL/GenBank/DDBJ databases">
        <authorList>
            <person name="de Groot N.N."/>
        </authorList>
    </citation>
    <scope>NUCLEOTIDE SEQUENCE [LARGE SCALE GENOMIC DNA]</scope>
    <source>
        <strain evidence="7 8">DSM 25294</strain>
    </source>
</reference>
<feature type="domain" description="Dynamin N-terminal" evidence="6">
    <location>
        <begin position="82"/>
        <end position="312"/>
    </location>
</feature>
<dbReference type="AlphaFoldDB" id="A0A1G8VFM4"/>
<sequence length="709" mass="79653">MKIENKFEVADGVSTETETDRQIPKAANIGMLRDSGKVFGQMSQNLDEIDSSIDVIASHGERSVAVAARKMKSRLRQVEPSVTMIGQVKSGKTTLVNAMIGMPHLLPADVNPWTSVVTSIHLQKEQTPYCGKAVFRFFGEDEWDRLMSRGGRFGELAGRAGADDDLERVARQLESMREKSKRRLGRKFELMMGQEHKYNSFDEELIERYVCLGDDFETSYDLSPSQGRFADITKSADLYVYRPEFPMNLCIRDTPGVNDTFMMREQITIQAIRGSRTCVVVLSAHQAMSSVDLALVRLIANIQSRNVVIFVNRIDELTDPARQVEEIRASIRETIREHRGPEDAEIVFGSAYWATHALCGTLDQMDAASSAAMLLWAETQDIAWPEGDEGSATDRMIWELSGVPRLLEVLSDRLHRSIGREVADGVARSAINLASSLEASLVPTARPRIESNVIPLNPKSLPGELERIESRAIAELTEKFEALTGDFYHRLEHAHDGFTKRATAALTAHLEKNVEMTAWHYDPTGLRVLFRSAFQVYASRARSTINDVFENATAEVRELYARAFDLEDSTFSLEPPAIPEFPPPVILGKTIALDLGGGWWSRWWKRRRGYKAIAKDFSNMIHEETRSILDGLKEDYGDANRDAAEKILREFLSVQHNVLVELSTRSDVGEKDIAEFGFGEERQLKAEALKHAKKTLSKHVAPAEMETCR</sequence>
<dbReference type="STRING" id="571298.SAMN04488026_102131"/>
<evidence type="ECO:0000256" key="3">
    <source>
        <dbReference type="ARBA" id="ARBA00022801"/>
    </source>
</evidence>
<evidence type="ECO:0000313" key="8">
    <source>
        <dbReference type="Proteomes" id="UP000199382"/>
    </source>
</evidence>
<evidence type="ECO:0000256" key="5">
    <source>
        <dbReference type="ARBA" id="ARBA00023136"/>
    </source>
</evidence>
<protein>
    <submittedName>
        <fullName evidence="7">Dynamin family protein</fullName>
    </submittedName>
</protein>
<keyword evidence="3" id="KW-0378">Hydrolase</keyword>
<keyword evidence="4" id="KW-0342">GTP-binding</keyword>
<dbReference type="GO" id="GO:0016020">
    <property type="term" value="C:membrane"/>
    <property type="evidence" value="ECO:0007669"/>
    <property type="project" value="UniProtKB-SubCell"/>
</dbReference>
<dbReference type="SUPFAM" id="SSF52540">
    <property type="entry name" value="P-loop containing nucleoside triphosphate hydrolases"/>
    <property type="match status" value="1"/>
</dbReference>
<evidence type="ECO:0000256" key="4">
    <source>
        <dbReference type="ARBA" id="ARBA00023134"/>
    </source>
</evidence>
<dbReference type="OrthoDB" id="7927795at2"/>
<dbReference type="GO" id="GO:0003924">
    <property type="term" value="F:GTPase activity"/>
    <property type="evidence" value="ECO:0007669"/>
    <property type="project" value="InterPro"/>
</dbReference>
<dbReference type="InterPro" id="IPR045063">
    <property type="entry name" value="Dynamin_N"/>
</dbReference>
<dbReference type="RefSeq" id="WP_093155798.1">
    <property type="nucleotide sequence ID" value="NZ_FNEK01000021.1"/>
</dbReference>
<keyword evidence="5" id="KW-0472">Membrane</keyword>
<gene>
    <name evidence="7" type="ORF">SAMN04488026_102131</name>
</gene>
<proteinExistence type="predicted"/>
<organism evidence="7 8">
    <name type="scientific">Aliiruegeria lutimaris</name>
    <dbReference type="NCBI Taxonomy" id="571298"/>
    <lineage>
        <taxon>Bacteria</taxon>
        <taxon>Pseudomonadati</taxon>
        <taxon>Pseudomonadota</taxon>
        <taxon>Alphaproteobacteria</taxon>
        <taxon>Rhodobacterales</taxon>
        <taxon>Roseobacteraceae</taxon>
        <taxon>Aliiruegeria</taxon>
    </lineage>
</organism>
<keyword evidence="8" id="KW-1185">Reference proteome</keyword>
<accession>A0A1G8VFM4</accession>
<dbReference type="InterPro" id="IPR027417">
    <property type="entry name" value="P-loop_NTPase"/>
</dbReference>
<comment type="subcellular location">
    <subcellularLocation>
        <location evidence="1">Membrane</location>
    </subcellularLocation>
</comment>
<dbReference type="PANTHER" id="PTHR10465">
    <property type="entry name" value="TRANSMEMBRANE GTPASE FZO1"/>
    <property type="match status" value="1"/>
</dbReference>
<evidence type="ECO:0000256" key="2">
    <source>
        <dbReference type="ARBA" id="ARBA00022741"/>
    </source>
</evidence>
<dbReference type="Pfam" id="PF00350">
    <property type="entry name" value="Dynamin_N"/>
    <property type="match status" value="1"/>
</dbReference>
<dbReference type="Gene3D" id="3.40.50.300">
    <property type="entry name" value="P-loop containing nucleotide triphosphate hydrolases"/>
    <property type="match status" value="1"/>
</dbReference>
<evidence type="ECO:0000259" key="6">
    <source>
        <dbReference type="Pfam" id="PF00350"/>
    </source>
</evidence>
<keyword evidence="2" id="KW-0547">Nucleotide-binding</keyword>
<name>A0A1G8VFM4_9RHOB</name>
<dbReference type="GO" id="GO:0005525">
    <property type="term" value="F:GTP binding"/>
    <property type="evidence" value="ECO:0007669"/>
    <property type="project" value="UniProtKB-KW"/>
</dbReference>
<evidence type="ECO:0000256" key="1">
    <source>
        <dbReference type="ARBA" id="ARBA00004370"/>
    </source>
</evidence>
<evidence type="ECO:0000313" key="7">
    <source>
        <dbReference type="EMBL" id="SDJ64714.1"/>
    </source>
</evidence>
<dbReference type="InterPro" id="IPR027094">
    <property type="entry name" value="Mitofusin_fam"/>
</dbReference>
<dbReference type="Proteomes" id="UP000199382">
    <property type="component" value="Unassembled WGS sequence"/>
</dbReference>
<dbReference type="EMBL" id="FNEK01000021">
    <property type="protein sequence ID" value="SDJ64714.1"/>
    <property type="molecule type" value="Genomic_DNA"/>
</dbReference>